<accession>A0A8H4VJX1</accession>
<dbReference type="GO" id="GO:0030154">
    <property type="term" value="P:cell differentiation"/>
    <property type="evidence" value="ECO:0007669"/>
    <property type="project" value="TreeGrafter"/>
</dbReference>
<evidence type="ECO:0000313" key="7">
    <source>
        <dbReference type="Proteomes" id="UP000521872"/>
    </source>
</evidence>
<evidence type="ECO:0000256" key="1">
    <source>
        <dbReference type="ARBA" id="ARBA00023125"/>
    </source>
</evidence>
<keyword evidence="3" id="KW-0539">Nucleus</keyword>
<dbReference type="GO" id="GO:0000978">
    <property type="term" value="F:RNA polymerase II cis-regulatory region sequence-specific DNA binding"/>
    <property type="evidence" value="ECO:0007669"/>
    <property type="project" value="TreeGrafter"/>
</dbReference>
<comment type="caution">
    <text evidence="6">The sequence shown here is derived from an EMBL/GenBank/DDBJ whole genome shotgun (WGS) entry which is preliminary data.</text>
</comment>
<keyword evidence="1 3" id="KW-0238">DNA-binding</keyword>
<protein>
    <recommendedName>
        <fullName evidence="5">HMG box domain-containing protein</fullName>
    </recommendedName>
</protein>
<feature type="compositionally biased region" description="Basic and acidic residues" evidence="4">
    <location>
        <begin position="65"/>
        <end position="84"/>
    </location>
</feature>
<evidence type="ECO:0000256" key="3">
    <source>
        <dbReference type="PROSITE-ProRule" id="PRU00267"/>
    </source>
</evidence>
<dbReference type="InterPro" id="IPR050140">
    <property type="entry name" value="SRY-related_HMG-box_TF-like"/>
</dbReference>
<feature type="compositionally biased region" description="Basic and acidic residues" evidence="4">
    <location>
        <begin position="95"/>
        <end position="115"/>
    </location>
</feature>
<dbReference type="GO" id="GO:0001228">
    <property type="term" value="F:DNA-binding transcription activator activity, RNA polymerase II-specific"/>
    <property type="evidence" value="ECO:0007669"/>
    <property type="project" value="TreeGrafter"/>
</dbReference>
<dbReference type="GO" id="GO:0005634">
    <property type="term" value="C:nucleus"/>
    <property type="evidence" value="ECO:0007669"/>
    <property type="project" value="UniProtKB-UniRule"/>
</dbReference>
<dbReference type="SUPFAM" id="SSF47095">
    <property type="entry name" value="HMG-box"/>
    <property type="match status" value="1"/>
</dbReference>
<evidence type="ECO:0000256" key="2">
    <source>
        <dbReference type="ARBA" id="ARBA00023163"/>
    </source>
</evidence>
<gene>
    <name evidence="6" type="ORF">D9613_007332</name>
</gene>
<dbReference type="EMBL" id="JAACJL010000058">
    <property type="protein sequence ID" value="KAF4610635.1"/>
    <property type="molecule type" value="Genomic_DNA"/>
</dbReference>
<dbReference type="InterPro" id="IPR009071">
    <property type="entry name" value="HMG_box_dom"/>
</dbReference>
<keyword evidence="2" id="KW-0804">Transcription</keyword>
<feature type="compositionally biased region" description="Basic residues" evidence="4">
    <location>
        <begin position="85"/>
        <end position="94"/>
    </location>
</feature>
<feature type="DNA-binding region" description="HMG box" evidence="3">
    <location>
        <begin position="15"/>
        <end position="83"/>
    </location>
</feature>
<dbReference type="CDD" id="cd01389">
    <property type="entry name" value="HMG-box_ROX1-like"/>
    <property type="match status" value="1"/>
</dbReference>
<dbReference type="InterPro" id="IPR036910">
    <property type="entry name" value="HMG_box_dom_sf"/>
</dbReference>
<proteinExistence type="predicted"/>
<evidence type="ECO:0000313" key="6">
    <source>
        <dbReference type="EMBL" id="KAF4610635.1"/>
    </source>
</evidence>
<evidence type="ECO:0000256" key="4">
    <source>
        <dbReference type="SAM" id="MobiDB-lite"/>
    </source>
</evidence>
<feature type="region of interest" description="Disordered" evidence="4">
    <location>
        <begin position="65"/>
        <end position="157"/>
    </location>
</feature>
<dbReference type="PANTHER" id="PTHR10270:SF161">
    <property type="entry name" value="SEX-DETERMINING REGION Y PROTEIN"/>
    <property type="match status" value="1"/>
</dbReference>
<dbReference type="PROSITE" id="PS50118">
    <property type="entry name" value="HMG_BOX_2"/>
    <property type="match status" value="1"/>
</dbReference>
<sequence>MAPERRSRKTEEGYVPRPRNCFMVFRTAYQEEVHALFGETDMKAVSRDAAAVWHAMNEEDKDYWRGQAEGEKDEHKARHPDYKFKAQKRSRRKEGKGPSEKKGKEESKGRARKGENDDEEEKVAGPSRLPAIGTRASRSRHPEVHPYSNSPMDRRSYREEDEYVAETPLIPYMPHEDYTLPLHLPQNPHLGYVDYSLCEPPENSGSRFYIYPQSISNSQVYHEEFGQQLYRQADVQRQVHPPWQLSHPFLYPMGNVDALLFHNTSYDEPTTPIVSAGSSSVDHADSMHYGYYPSEFAAQHTTAGSTIQDPRLDMSGTTEYYTGEVQGYDLPNGG</sequence>
<evidence type="ECO:0000259" key="5">
    <source>
        <dbReference type="PROSITE" id="PS50118"/>
    </source>
</evidence>
<keyword evidence="7" id="KW-1185">Reference proteome</keyword>
<dbReference type="SMART" id="SM00398">
    <property type="entry name" value="HMG"/>
    <property type="match status" value="1"/>
</dbReference>
<dbReference type="Proteomes" id="UP000521872">
    <property type="component" value="Unassembled WGS sequence"/>
</dbReference>
<feature type="domain" description="HMG box" evidence="5">
    <location>
        <begin position="15"/>
        <end position="83"/>
    </location>
</feature>
<reference evidence="6 7" key="1">
    <citation type="submission" date="2019-12" db="EMBL/GenBank/DDBJ databases">
        <authorList>
            <person name="Floudas D."/>
            <person name="Bentzer J."/>
            <person name="Ahren D."/>
            <person name="Johansson T."/>
            <person name="Persson P."/>
            <person name="Tunlid A."/>
        </authorList>
    </citation>
    <scope>NUCLEOTIDE SEQUENCE [LARGE SCALE GENOMIC DNA]</scope>
    <source>
        <strain evidence="6 7">CBS 102.39</strain>
    </source>
</reference>
<dbReference type="Gene3D" id="1.10.30.10">
    <property type="entry name" value="High mobility group box domain"/>
    <property type="match status" value="1"/>
</dbReference>
<dbReference type="PANTHER" id="PTHR10270">
    <property type="entry name" value="SOX TRANSCRIPTION FACTOR"/>
    <property type="match status" value="1"/>
</dbReference>
<name>A0A8H4VJX1_9AGAR</name>
<organism evidence="6 7">
    <name type="scientific">Agrocybe pediades</name>
    <dbReference type="NCBI Taxonomy" id="84607"/>
    <lineage>
        <taxon>Eukaryota</taxon>
        <taxon>Fungi</taxon>
        <taxon>Dikarya</taxon>
        <taxon>Basidiomycota</taxon>
        <taxon>Agaricomycotina</taxon>
        <taxon>Agaricomycetes</taxon>
        <taxon>Agaricomycetidae</taxon>
        <taxon>Agaricales</taxon>
        <taxon>Agaricineae</taxon>
        <taxon>Strophariaceae</taxon>
        <taxon>Agrocybe</taxon>
    </lineage>
</organism>
<dbReference type="AlphaFoldDB" id="A0A8H4VJX1"/>
<dbReference type="Pfam" id="PF00505">
    <property type="entry name" value="HMG_box"/>
    <property type="match status" value="1"/>
</dbReference>